<evidence type="ECO:0000313" key="2">
    <source>
        <dbReference type="Proteomes" id="UP000053989"/>
    </source>
</evidence>
<keyword evidence="2" id="KW-1185">Reference proteome</keyword>
<evidence type="ECO:0000313" key="1">
    <source>
        <dbReference type="EMBL" id="KIM53423.1"/>
    </source>
</evidence>
<gene>
    <name evidence="1" type="ORF">SCLCIDRAFT_139059</name>
</gene>
<dbReference type="AlphaFoldDB" id="A0A0C2YUU6"/>
<name>A0A0C2YUU6_9AGAM</name>
<dbReference type="STRING" id="1036808.A0A0C2YUU6"/>
<protein>
    <submittedName>
        <fullName evidence="1">Uncharacterized protein</fullName>
    </submittedName>
</protein>
<accession>A0A0C2YUU6</accession>
<dbReference type="OrthoDB" id="3247418at2759"/>
<dbReference type="EMBL" id="KN822181">
    <property type="protein sequence ID" value="KIM53423.1"/>
    <property type="molecule type" value="Genomic_DNA"/>
</dbReference>
<organism evidence="1 2">
    <name type="scientific">Scleroderma citrinum Foug A</name>
    <dbReference type="NCBI Taxonomy" id="1036808"/>
    <lineage>
        <taxon>Eukaryota</taxon>
        <taxon>Fungi</taxon>
        <taxon>Dikarya</taxon>
        <taxon>Basidiomycota</taxon>
        <taxon>Agaricomycotina</taxon>
        <taxon>Agaricomycetes</taxon>
        <taxon>Agaricomycetidae</taxon>
        <taxon>Boletales</taxon>
        <taxon>Sclerodermatineae</taxon>
        <taxon>Sclerodermataceae</taxon>
        <taxon>Scleroderma</taxon>
    </lineage>
</organism>
<reference evidence="1 2" key="1">
    <citation type="submission" date="2014-04" db="EMBL/GenBank/DDBJ databases">
        <authorList>
            <consortium name="DOE Joint Genome Institute"/>
            <person name="Kuo A."/>
            <person name="Kohler A."/>
            <person name="Nagy L.G."/>
            <person name="Floudas D."/>
            <person name="Copeland A."/>
            <person name="Barry K.W."/>
            <person name="Cichocki N."/>
            <person name="Veneault-Fourrey C."/>
            <person name="LaButti K."/>
            <person name="Lindquist E.A."/>
            <person name="Lipzen A."/>
            <person name="Lundell T."/>
            <person name="Morin E."/>
            <person name="Murat C."/>
            <person name="Sun H."/>
            <person name="Tunlid A."/>
            <person name="Henrissat B."/>
            <person name="Grigoriev I.V."/>
            <person name="Hibbett D.S."/>
            <person name="Martin F."/>
            <person name="Nordberg H.P."/>
            <person name="Cantor M.N."/>
            <person name="Hua S.X."/>
        </authorList>
    </citation>
    <scope>NUCLEOTIDE SEQUENCE [LARGE SCALE GENOMIC DNA]</scope>
    <source>
        <strain evidence="1 2">Foug A</strain>
    </source>
</reference>
<reference evidence="2" key="2">
    <citation type="submission" date="2015-01" db="EMBL/GenBank/DDBJ databases">
        <title>Evolutionary Origins and Diversification of the Mycorrhizal Mutualists.</title>
        <authorList>
            <consortium name="DOE Joint Genome Institute"/>
            <consortium name="Mycorrhizal Genomics Consortium"/>
            <person name="Kohler A."/>
            <person name="Kuo A."/>
            <person name="Nagy L.G."/>
            <person name="Floudas D."/>
            <person name="Copeland A."/>
            <person name="Barry K.W."/>
            <person name="Cichocki N."/>
            <person name="Veneault-Fourrey C."/>
            <person name="LaButti K."/>
            <person name="Lindquist E.A."/>
            <person name="Lipzen A."/>
            <person name="Lundell T."/>
            <person name="Morin E."/>
            <person name="Murat C."/>
            <person name="Riley R."/>
            <person name="Ohm R."/>
            <person name="Sun H."/>
            <person name="Tunlid A."/>
            <person name="Henrissat B."/>
            <person name="Grigoriev I.V."/>
            <person name="Hibbett D.S."/>
            <person name="Martin F."/>
        </authorList>
    </citation>
    <scope>NUCLEOTIDE SEQUENCE [LARGE SCALE GENOMIC DNA]</scope>
    <source>
        <strain evidence="2">Foug A</strain>
    </source>
</reference>
<dbReference type="InParanoid" id="A0A0C2YUU6"/>
<proteinExistence type="predicted"/>
<dbReference type="HOGENOM" id="CLU_081367_1_1_1"/>
<sequence>MRHIQSVIKEATIPSWVRSVPKNFSKAKAGTLKADEWHTLATIYLPLALVSLWGEGSTHQSPEVKLHLWDILDNTMALVCILTWLSTLPNALPAAKPVPNCHMACHIYNYLKLFGPVRSWWCFPFECLIGHLQHLPINHKFGELEQTVLGSFIRGSRLRHWLAR</sequence>
<feature type="non-terminal residue" evidence="1">
    <location>
        <position position="164"/>
    </location>
</feature>
<dbReference type="Proteomes" id="UP000053989">
    <property type="component" value="Unassembled WGS sequence"/>
</dbReference>